<dbReference type="EMBL" id="JAGIXG020000015">
    <property type="protein sequence ID" value="KAI6782147.1"/>
    <property type="molecule type" value="Genomic_DNA"/>
</dbReference>
<proteinExistence type="inferred from homology"/>
<dbReference type="RefSeq" id="XP_051363003.1">
    <property type="nucleotide sequence ID" value="XM_051505558.1"/>
</dbReference>
<comment type="similarity">
    <text evidence="1">Belongs to the pseudouridine synthase TruD family.</text>
</comment>
<feature type="region of interest" description="Disordered" evidence="3">
    <location>
        <begin position="121"/>
        <end position="153"/>
    </location>
</feature>
<dbReference type="GeneID" id="75828896"/>
<evidence type="ECO:0000313" key="6">
    <source>
        <dbReference type="Proteomes" id="UP001055219"/>
    </source>
</evidence>
<dbReference type="PROSITE" id="PS50984">
    <property type="entry name" value="TRUD"/>
    <property type="match status" value="1"/>
</dbReference>
<dbReference type="InterPro" id="IPR011760">
    <property type="entry name" value="PsdUridine_synth_TruD_insert"/>
</dbReference>
<gene>
    <name evidence="5" type="ORF">J7T54_002384</name>
</gene>
<feature type="region of interest" description="Disordered" evidence="3">
    <location>
        <begin position="673"/>
        <end position="710"/>
    </location>
</feature>
<dbReference type="PIRSF" id="PIRSF037016">
    <property type="entry name" value="Pseudouridin_synth_euk_prd"/>
    <property type="match status" value="1"/>
</dbReference>
<dbReference type="Proteomes" id="UP001055219">
    <property type="component" value="Unassembled WGS sequence"/>
</dbReference>
<dbReference type="InterPro" id="IPR001656">
    <property type="entry name" value="PsdUridine_synth_TruD"/>
</dbReference>
<feature type="region of interest" description="Disordered" evidence="3">
    <location>
        <begin position="545"/>
        <end position="567"/>
    </location>
</feature>
<sequence length="750" mass="83314">MVAFASLRALKRIATAGSATNLRSALVVCKFSTATTSLPATRAKLPSDPLDFLFKRNAIVEMGDRGSASHMRKLGITQRATPLAVPWTGDLRVRFTDFLVNEITLDGKVAHLRTIGQGEELEQAQKAEAEAPPPQPVKEEPAAEQPPLENPDIAPEDSAILAELGGEQFAKDIVLIWKNAHEPDAASKKATAESTDDREKRGKLHQQVRRIFKSTIDTSTGHDGAIVASLASKKGTKRSRNGRKKEDKPPKEYLHFNLHKDNRDTMDAINQLGRLLNVKPQFIGYAGTKDRRASTVQRCSLRHIRPKTLSAVNGRLRGVVTGDYEYRDERIHLGGLMGNQFVITIKNCQLLGDAQSKPLAERVEFLNANCQSAVQNLSKNGWINYFGHQRFGTHTIGTHEIGKFILGEKYEEAVNMLLSYNEEIANKAEAGDIPEENSYREEYRRHQACMLFVTGKDPSRAEKTMPRRFGAECSLLRHLNRAGDKSRRDFVGALIHITRGLRTMYLHAYQSHVWNHVASKRWELHGSKVVEGDLILVETPVATAPEQDQDGGDVVNPVEEDSEPRVHARPLTAEEATSGNYSIHDVVLPSPGYDMIYPSNAIGEYYTKFMSAPENGALDPQKMRRIRREFSLPGRYRKFMNKFLNDTASVEIKTYTDDMEQMHPTDLDLLKAAKDEDSEPARKKVKQSEDGDAAKPEDSANGEAETAGKVVDEVGKKIAAVVKFQLGSSAYATVTLRELMGDPPEATAEA</sequence>
<dbReference type="Pfam" id="PF01142">
    <property type="entry name" value="TruD"/>
    <property type="match status" value="1"/>
</dbReference>
<dbReference type="CDD" id="cd02576">
    <property type="entry name" value="PseudoU_synth_ScPUS7"/>
    <property type="match status" value="1"/>
</dbReference>
<feature type="domain" description="TRUD" evidence="4">
    <location>
        <begin position="381"/>
        <end position="642"/>
    </location>
</feature>
<reference evidence="5" key="2">
    <citation type="submission" date="2022-07" db="EMBL/GenBank/DDBJ databases">
        <authorList>
            <person name="Goncalves M.F.M."/>
            <person name="Hilario S."/>
            <person name="Van De Peer Y."/>
            <person name="Esteves A.C."/>
            <person name="Alves A."/>
        </authorList>
    </citation>
    <scope>NUCLEOTIDE SEQUENCE</scope>
    <source>
        <strain evidence="5">MUM 19.33</strain>
    </source>
</reference>
<name>A0A9Q0BDR0_9HYPO</name>
<feature type="region of interest" description="Disordered" evidence="3">
    <location>
        <begin position="226"/>
        <end position="251"/>
    </location>
</feature>
<keyword evidence="6" id="KW-1185">Reference proteome</keyword>
<dbReference type="OrthoDB" id="447290at2759"/>
<dbReference type="PANTHER" id="PTHR13326:SF21">
    <property type="entry name" value="PSEUDOURIDYLATE SYNTHASE PUS7L"/>
    <property type="match status" value="1"/>
</dbReference>
<evidence type="ECO:0000256" key="1">
    <source>
        <dbReference type="ARBA" id="ARBA00007953"/>
    </source>
</evidence>
<dbReference type="GO" id="GO:0003723">
    <property type="term" value="F:RNA binding"/>
    <property type="evidence" value="ECO:0007669"/>
    <property type="project" value="InterPro"/>
</dbReference>
<dbReference type="AlphaFoldDB" id="A0A9Q0BDR0"/>
<evidence type="ECO:0000313" key="5">
    <source>
        <dbReference type="EMBL" id="KAI6782147.1"/>
    </source>
</evidence>
<dbReference type="InterPro" id="IPR042214">
    <property type="entry name" value="TruD_catalytic"/>
</dbReference>
<protein>
    <submittedName>
        <fullName evidence="5">Multisubstrate pseudouridine synthase-like protein</fullName>
    </submittedName>
</protein>
<evidence type="ECO:0000256" key="2">
    <source>
        <dbReference type="ARBA" id="ARBA00023235"/>
    </source>
</evidence>
<organism evidence="5 6">
    <name type="scientific">Emericellopsis cladophorae</name>
    <dbReference type="NCBI Taxonomy" id="2686198"/>
    <lineage>
        <taxon>Eukaryota</taxon>
        <taxon>Fungi</taxon>
        <taxon>Dikarya</taxon>
        <taxon>Ascomycota</taxon>
        <taxon>Pezizomycotina</taxon>
        <taxon>Sordariomycetes</taxon>
        <taxon>Hypocreomycetidae</taxon>
        <taxon>Hypocreales</taxon>
        <taxon>Bionectriaceae</taxon>
        <taxon>Emericellopsis</taxon>
    </lineage>
</organism>
<feature type="compositionally biased region" description="Basic residues" evidence="3">
    <location>
        <begin position="234"/>
        <end position="243"/>
    </location>
</feature>
<comment type="caution">
    <text evidence="5">The sequence shown here is derived from an EMBL/GenBank/DDBJ whole genome shotgun (WGS) entry which is preliminary data.</text>
</comment>
<feature type="compositionally biased region" description="Basic and acidic residues" evidence="3">
    <location>
        <begin position="184"/>
        <end position="200"/>
    </location>
</feature>
<accession>A0A9Q0BDR0</accession>
<keyword evidence="2" id="KW-0413">Isomerase</keyword>
<feature type="region of interest" description="Disordered" evidence="3">
    <location>
        <begin position="184"/>
        <end position="205"/>
    </location>
</feature>
<dbReference type="GO" id="GO:0005634">
    <property type="term" value="C:nucleus"/>
    <property type="evidence" value="ECO:0007669"/>
    <property type="project" value="TreeGrafter"/>
</dbReference>
<evidence type="ECO:0000256" key="3">
    <source>
        <dbReference type="SAM" id="MobiDB-lite"/>
    </source>
</evidence>
<dbReference type="SUPFAM" id="SSF55120">
    <property type="entry name" value="Pseudouridine synthase"/>
    <property type="match status" value="1"/>
</dbReference>
<dbReference type="NCBIfam" id="TIGR00094">
    <property type="entry name" value="tRNA_TruD_broad"/>
    <property type="match status" value="1"/>
</dbReference>
<reference evidence="5" key="1">
    <citation type="journal article" date="2021" name="J Fungi (Basel)">
        <title>Genomic and Metabolomic Analyses of the Marine Fungus Emericellopsis cladophorae: Insights into Saltwater Adaptability Mechanisms and Its Biosynthetic Potential.</title>
        <authorList>
            <person name="Goncalves M.F.M."/>
            <person name="Hilario S."/>
            <person name="Van de Peer Y."/>
            <person name="Esteves A.C."/>
            <person name="Alves A."/>
        </authorList>
    </citation>
    <scope>NUCLEOTIDE SEQUENCE</scope>
    <source>
        <strain evidence="5">MUM 19.33</strain>
    </source>
</reference>
<dbReference type="PANTHER" id="PTHR13326">
    <property type="entry name" value="TRNA PSEUDOURIDINE SYNTHASE D"/>
    <property type="match status" value="1"/>
</dbReference>
<dbReference type="Gene3D" id="3.30.2350.20">
    <property type="entry name" value="TruD, catalytic domain"/>
    <property type="match status" value="2"/>
</dbReference>
<feature type="compositionally biased region" description="Basic and acidic residues" evidence="3">
    <location>
        <begin position="673"/>
        <end position="698"/>
    </location>
</feature>
<evidence type="ECO:0000259" key="4">
    <source>
        <dbReference type="PROSITE" id="PS50984"/>
    </source>
</evidence>
<dbReference type="InterPro" id="IPR020103">
    <property type="entry name" value="PsdUridine_synth_cat_dom_sf"/>
</dbReference>
<dbReference type="GO" id="GO:0009982">
    <property type="term" value="F:pseudouridine synthase activity"/>
    <property type="evidence" value="ECO:0007669"/>
    <property type="project" value="InterPro"/>
</dbReference>
<dbReference type="GO" id="GO:0001522">
    <property type="term" value="P:pseudouridine synthesis"/>
    <property type="evidence" value="ECO:0007669"/>
    <property type="project" value="InterPro"/>
</dbReference>